<evidence type="ECO:0000256" key="1">
    <source>
        <dbReference type="SAM" id="MobiDB-lite"/>
    </source>
</evidence>
<feature type="chain" id="PRO_5040987023" evidence="3">
    <location>
        <begin position="24"/>
        <end position="646"/>
    </location>
</feature>
<dbReference type="OrthoDB" id="10295954at2759"/>
<organism evidence="4 5">
    <name type="scientific">Triparma laevis f. longispina</name>
    <dbReference type="NCBI Taxonomy" id="1714387"/>
    <lineage>
        <taxon>Eukaryota</taxon>
        <taxon>Sar</taxon>
        <taxon>Stramenopiles</taxon>
        <taxon>Ochrophyta</taxon>
        <taxon>Bolidophyceae</taxon>
        <taxon>Parmales</taxon>
        <taxon>Triparmaceae</taxon>
        <taxon>Triparma</taxon>
    </lineage>
</organism>
<evidence type="ECO:0000313" key="5">
    <source>
        <dbReference type="Proteomes" id="UP001165122"/>
    </source>
</evidence>
<comment type="caution">
    <text evidence="4">The sequence shown here is derived from an EMBL/GenBank/DDBJ whole genome shotgun (WGS) entry which is preliminary data.</text>
</comment>
<keyword evidence="3" id="KW-0732">Signal</keyword>
<keyword evidence="5" id="KW-1185">Reference proteome</keyword>
<dbReference type="Proteomes" id="UP001165122">
    <property type="component" value="Unassembled WGS sequence"/>
</dbReference>
<feature type="signal peptide" evidence="3">
    <location>
        <begin position="1"/>
        <end position="23"/>
    </location>
</feature>
<keyword evidence="2" id="KW-1133">Transmembrane helix</keyword>
<feature type="region of interest" description="Disordered" evidence="1">
    <location>
        <begin position="598"/>
        <end position="646"/>
    </location>
</feature>
<evidence type="ECO:0000256" key="3">
    <source>
        <dbReference type="SAM" id="SignalP"/>
    </source>
</evidence>
<proteinExistence type="predicted"/>
<evidence type="ECO:0000313" key="4">
    <source>
        <dbReference type="EMBL" id="GMH60989.1"/>
    </source>
</evidence>
<reference evidence="5" key="1">
    <citation type="journal article" date="2023" name="Commun. Biol.">
        <title>Genome analysis of Parmales, the sister group of diatoms, reveals the evolutionary specialization of diatoms from phago-mixotrophs to photoautotrophs.</title>
        <authorList>
            <person name="Ban H."/>
            <person name="Sato S."/>
            <person name="Yoshikawa S."/>
            <person name="Yamada K."/>
            <person name="Nakamura Y."/>
            <person name="Ichinomiya M."/>
            <person name="Sato N."/>
            <person name="Blanc-Mathieu R."/>
            <person name="Endo H."/>
            <person name="Kuwata A."/>
            <person name="Ogata H."/>
        </authorList>
    </citation>
    <scope>NUCLEOTIDE SEQUENCE [LARGE SCALE GENOMIC DNA]</scope>
    <source>
        <strain evidence="5">NIES 3700</strain>
    </source>
</reference>
<keyword evidence="2" id="KW-0472">Membrane</keyword>
<keyword evidence="2" id="KW-0812">Transmembrane</keyword>
<accession>A0A9W6ZUY4</accession>
<feature type="compositionally biased region" description="Acidic residues" evidence="1">
    <location>
        <begin position="636"/>
        <end position="646"/>
    </location>
</feature>
<feature type="transmembrane region" description="Helical" evidence="2">
    <location>
        <begin position="245"/>
        <end position="265"/>
    </location>
</feature>
<sequence>MRGLGAMLMAGVLLGGELKGAKAAFGRAATCKSNCWDNKCVWSDGDLPSGDALCDGVGDGDGDGEFCKEDADFAINQVETPRAKLAEGDLVESPASMDMTIRICESEAQREESFDRYIYTFKVYADGELYLSEGLSCAVGNMDICLPGGVKYTFSVESRSSNNPNVEVDIKQCFKPVEICFIPFEGHAVTDPWKVYLGFLVLYSMVGTTYVRKTNNYKGDNDIEDQVANSSGFHALPPRYWTIHFLYLFQSIFAIVFGNVVYWASLCPKRIGTLLLQDHAEEIKNKICSNLQIRYYMWYVGWLFHCAGVGLSVHVYFSVYALYMKKKRLEEEEKERNSIIEEEEKTVIFGTDHPSFRYFLIACLSLFMTPTTALVNVILTSTPLGGVFQACFFAVPFWEFYEQRDLIKHIRVKGARIRLHLSFTDAYFFYLTEIMKNYMSWNLYEYMCWISFGGSKKKQNKWLDQHITWRGDVPNGLTNDFRILDKHFPFLDKVKLGILAIFFAWCPVICVFYHYPYYDARIRNLLLGGSRLKLGKNYTFNGYLSAYLSGSCGLFSADYKTYVDKNIKYSKWLKEINMSHQRSSFEAEICENPVKGDKRFSKKESRVSSSKIRESKEGKGGKKGGKEKKEVRSCEDEASEERSDEL</sequence>
<feature type="compositionally biased region" description="Basic and acidic residues" evidence="1">
    <location>
        <begin position="598"/>
        <end position="620"/>
    </location>
</feature>
<feature type="transmembrane region" description="Helical" evidence="2">
    <location>
        <begin position="358"/>
        <end position="378"/>
    </location>
</feature>
<gene>
    <name evidence="4" type="ORF">TrLO_g13662</name>
</gene>
<dbReference type="AlphaFoldDB" id="A0A9W6ZUY4"/>
<feature type="transmembrane region" description="Helical" evidence="2">
    <location>
        <begin position="496"/>
        <end position="515"/>
    </location>
</feature>
<dbReference type="EMBL" id="BRXW01000504">
    <property type="protein sequence ID" value="GMH60989.1"/>
    <property type="molecule type" value="Genomic_DNA"/>
</dbReference>
<feature type="transmembrane region" description="Helical" evidence="2">
    <location>
        <begin position="299"/>
        <end position="323"/>
    </location>
</feature>
<protein>
    <submittedName>
        <fullName evidence="4">Uncharacterized protein</fullName>
    </submittedName>
</protein>
<name>A0A9W6ZUY4_9STRA</name>
<evidence type="ECO:0000256" key="2">
    <source>
        <dbReference type="SAM" id="Phobius"/>
    </source>
</evidence>